<accession>J9DR54</accession>
<sequence length="53" mass="6303">NNLKRRQNLLLRKYYFADDRGSKKVIVMLPQGEVSEIMIEQLSHLSSCFLSFW</sequence>
<reference evidence="2" key="1">
    <citation type="submission" date="2012-08" db="EMBL/GenBank/DDBJ databases">
        <title>The Genome Sequence of Wuchereria bancrofti.</title>
        <authorList>
            <person name="Nutman T.B."/>
            <person name="Fink D.L."/>
            <person name="Russ C."/>
            <person name="Young S."/>
            <person name="Zeng Q."/>
            <person name="Koehrsen M."/>
            <person name="Alvarado L."/>
            <person name="Berlin A."/>
            <person name="Chapman S.B."/>
            <person name="Chen Z."/>
            <person name="Freedman E."/>
            <person name="Gellesch M."/>
            <person name="Goldberg J."/>
            <person name="Griggs A."/>
            <person name="Gujja S."/>
            <person name="Heilman E.R."/>
            <person name="Heiman D."/>
            <person name="Hepburn T."/>
            <person name="Howarth C."/>
            <person name="Jen D."/>
            <person name="Larson L."/>
            <person name="Lewis B."/>
            <person name="Mehta T."/>
            <person name="Park D."/>
            <person name="Pearson M."/>
            <person name="Roberts A."/>
            <person name="Saif S."/>
            <person name="Shea T."/>
            <person name="Shenoy N."/>
            <person name="Sisk P."/>
            <person name="Stolte C."/>
            <person name="Sykes S."/>
            <person name="Walk T."/>
            <person name="White J."/>
            <person name="Yandava C."/>
            <person name="Haas B."/>
            <person name="Henn M.R."/>
            <person name="Nusbaum C."/>
            <person name="Birren B."/>
        </authorList>
    </citation>
    <scope>NUCLEOTIDE SEQUENCE [LARGE SCALE GENOMIC DNA]</scope>
    <source>
        <strain evidence="2">NA</strain>
    </source>
</reference>
<dbReference type="Proteomes" id="UP000004810">
    <property type="component" value="Unassembled WGS sequence"/>
</dbReference>
<proteinExistence type="predicted"/>
<comment type="caution">
    <text evidence="1">The sequence shown here is derived from an EMBL/GenBank/DDBJ whole genome shotgun (WGS) entry which is preliminary data.</text>
</comment>
<gene>
    <name evidence="1" type="ORF">WUBG_17059</name>
</gene>
<evidence type="ECO:0000313" key="2">
    <source>
        <dbReference type="Proteomes" id="UP000004810"/>
    </source>
</evidence>
<name>J9DR54_WUCBA</name>
<organism evidence="1 2">
    <name type="scientific">Wuchereria bancrofti</name>
    <dbReference type="NCBI Taxonomy" id="6293"/>
    <lineage>
        <taxon>Eukaryota</taxon>
        <taxon>Metazoa</taxon>
        <taxon>Ecdysozoa</taxon>
        <taxon>Nematoda</taxon>
        <taxon>Chromadorea</taxon>
        <taxon>Rhabditida</taxon>
        <taxon>Spirurina</taxon>
        <taxon>Spiruromorpha</taxon>
        <taxon>Filarioidea</taxon>
        <taxon>Onchocercidae</taxon>
        <taxon>Wuchereria</taxon>
    </lineage>
</organism>
<protein>
    <submittedName>
        <fullName evidence="1">Uncharacterized protein</fullName>
    </submittedName>
</protein>
<feature type="non-terminal residue" evidence="1">
    <location>
        <position position="1"/>
    </location>
</feature>
<evidence type="ECO:0000313" key="1">
    <source>
        <dbReference type="EMBL" id="EJW72031.1"/>
    </source>
</evidence>
<dbReference type="AlphaFoldDB" id="J9DR54"/>
<dbReference type="EMBL" id="ADBV01017117">
    <property type="protein sequence ID" value="EJW72031.1"/>
    <property type="molecule type" value="Genomic_DNA"/>
</dbReference>